<reference evidence="2 3" key="1">
    <citation type="submission" date="2019-01" db="EMBL/GenBank/DDBJ databases">
        <title>Draft Genome and Complete Hox-Cluster Characterization of the Sterlet Sturgeon (Acipenser ruthenus).</title>
        <authorList>
            <person name="Wei Q."/>
        </authorList>
    </citation>
    <scope>NUCLEOTIDE SEQUENCE [LARGE SCALE GENOMIC DNA]</scope>
    <source>
        <strain evidence="2">WHYD16114868_AA</strain>
        <tissue evidence="2">Blood</tissue>
    </source>
</reference>
<dbReference type="AlphaFoldDB" id="A0A444TYF6"/>
<dbReference type="Proteomes" id="UP000289886">
    <property type="component" value="Unassembled WGS sequence"/>
</dbReference>
<accession>A0A444TYF6</accession>
<evidence type="ECO:0000256" key="1">
    <source>
        <dbReference type="SAM" id="MobiDB-lite"/>
    </source>
</evidence>
<evidence type="ECO:0000313" key="3">
    <source>
        <dbReference type="Proteomes" id="UP000289886"/>
    </source>
</evidence>
<evidence type="ECO:0000313" key="2">
    <source>
        <dbReference type="EMBL" id="RXM27920.1"/>
    </source>
</evidence>
<gene>
    <name evidence="2" type="ORF">EOD39_2818</name>
</gene>
<feature type="region of interest" description="Disordered" evidence="1">
    <location>
        <begin position="75"/>
        <end position="94"/>
    </location>
</feature>
<name>A0A444TYF6_ACIRT</name>
<comment type="caution">
    <text evidence="2">The sequence shown here is derived from an EMBL/GenBank/DDBJ whole genome shotgun (WGS) entry which is preliminary data.</text>
</comment>
<sequence>MIRNQLVEKCAFRGLRVKLLQQEGLTLEHALTVARIFEVAQAKLKVLSAALQGEKYVYVDYARWYSGACNRKKRKKAGAEQQTDKRKTKDAGKPVCVVNESNSDADEFVYLVDVEGKETAKVNGQKLKMIIDTGTTFGVNSGLRRLQSGAQGGGMHATSDVNAP</sequence>
<dbReference type="EMBL" id="SCEB01215746">
    <property type="protein sequence ID" value="RXM27920.1"/>
    <property type="molecule type" value="Genomic_DNA"/>
</dbReference>
<keyword evidence="3" id="KW-1185">Reference proteome</keyword>
<protein>
    <submittedName>
        <fullName evidence="2">Uncharacterized protein</fullName>
    </submittedName>
</protein>
<organism evidence="2 3">
    <name type="scientific">Acipenser ruthenus</name>
    <name type="common">Sterlet sturgeon</name>
    <dbReference type="NCBI Taxonomy" id="7906"/>
    <lineage>
        <taxon>Eukaryota</taxon>
        <taxon>Metazoa</taxon>
        <taxon>Chordata</taxon>
        <taxon>Craniata</taxon>
        <taxon>Vertebrata</taxon>
        <taxon>Euteleostomi</taxon>
        <taxon>Actinopterygii</taxon>
        <taxon>Chondrostei</taxon>
        <taxon>Acipenseriformes</taxon>
        <taxon>Acipenseridae</taxon>
        <taxon>Acipenser</taxon>
    </lineage>
</organism>
<feature type="compositionally biased region" description="Basic and acidic residues" evidence="1">
    <location>
        <begin position="82"/>
        <end position="92"/>
    </location>
</feature>
<proteinExistence type="predicted"/>